<dbReference type="EMBL" id="CP104013">
    <property type="protein sequence ID" value="UYP47640.1"/>
    <property type="molecule type" value="Genomic_DNA"/>
</dbReference>
<dbReference type="PANTHER" id="PTHR32114">
    <property type="entry name" value="ABC TRANSPORTER ABCH.3"/>
    <property type="match status" value="1"/>
</dbReference>
<evidence type="ECO:0000256" key="2">
    <source>
        <dbReference type="SAM" id="Coils"/>
    </source>
</evidence>
<feature type="coiled-coil region" evidence="2">
    <location>
        <begin position="531"/>
        <end position="593"/>
    </location>
</feature>
<organism evidence="4 5">
    <name type="scientific">Candidatus Lokiarchaeum ossiferum</name>
    <dbReference type="NCBI Taxonomy" id="2951803"/>
    <lineage>
        <taxon>Archaea</taxon>
        <taxon>Promethearchaeati</taxon>
        <taxon>Promethearchaeota</taxon>
        <taxon>Promethearchaeia</taxon>
        <taxon>Promethearchaeales</taxon>
        <taxon>Promethearchaeaceae</taxon>
        <taxon>Candidatus Lokiarchaeum</taxon>
    </lineage>
</organism>
<keyword evidence="5" id="KW-1185">Reference proteome</keyword>
<feature type="coiled-coil region" evidence="2">
    <location>
        <begin position="683"/>
        <end position="710"/>
    </location>
</feature>
<accession>A0ABY6HVV5</accession>
<feature type="domain" description="Rad50/SbcC-type AAA" evidence="3">
    <location>
        <begin position="4"/>
        <end position="234"/>
    </location>
</feature>
<dbReference type="SUPFAM" id="SSF52540">
    <property type="entry name" value="P-loop containing nucleoside triphosphate hydrolases"/>
    <property type="match status" value="1"/>
</dbReference>
<dbReference type="PANTHER" id="PTHR32114:SF2">
    <property type="entry name" value="ABC TRANSPORTER ABCH.3"/>
    <property type="match status" value="1"/>
</dbReference>
<proteinExistence type="predicted"/>
<dbReference type="InterPro" id="IPR038729">
    <property type="entry name" value="Rad50/SbcC_AAA"/>
</dbReference>
<evidence type="ECO:0000256" key="1">
    <source>
        <dbReference type="ARBA" id="ARBA00023054"/>
    </source>
</evidence>
<dbReference type="InterPro" id="IPR027417">
    <property type="entry name" value="P-loop_NTPase"/>
</dbReference>
<dbReference type="Gene3D" id="3.40.50.300">
    <property type="entry name" value="P-loop containing nucleotide triphosphate hydrolases"/>
    <property type="match status" value="2"/>
</dbReference>
<feature type="coiled-coil region" evidence="2">
    <location>
        <begin position="306"/>
        <end position="398"/>
    </location>
</feature>
<feature type="coiled-coil region" evidence="2">
    <location>
        <begin position="254"/>
        <end position="281"/>
    </location>
</feature>
<feature type="coiled-coil region" evidence="2">
    <location>
        <begin position="431"/>
        <end position="472"/>
    </location>
</feature>
<dbReference type="Pfam" id="PF13476">
    <property type="entry name" value="AAA_23"/>
    <property type="match status" value="1"/>
</dbReference>
<sequence length="871" mass="99978">MIKSMRLKNFRKHLDYSLQLADEFNLIHGRNNAGKSTLFYAVEYCLFGTVQGFKKINQLVLYGQKTIGVELFFKGKDNRQYKLQRMHKISGRTNSAKGFFTLKELQPQENGMDGNIDEVYILSTDFGDREENLRLKLVELTGISKRFFEAGMFFKQGTISNILDGSKNLDVIFGITAASALADTFKNKINLLEKKTAGIGNIEILLNKLREDKQNNLAEILKLNTEINIFQSNVESLNKFKDGFSSILKHFLALQSILNEREDLQHDKDNVQTKYETIQEKFLLILKDNHSLEDMDDKFHEFKECAKAINDEIENFDKKKHEIEQLTQQYQSKIMELELNQKNRNVLLDELTEQQEEFGDSCSIQQKLNQSEIKLSNNGEIEDELNQKIDKLVLAEKKMESDIGNIGGILARRQKSSESPLCEYCGNSIDKNAVIKEIKNLEYENLKLKQEKKEINLQIETLKDTKKTLLHENQSILLEKQKLSLKYTQLKKIHAQIAILDGNGNILSKLSEYAQIQDQNEKECSEIQRIIANKQIQSQQISAQMAQLKTQCDLAHDMNISLKQIGGEKEKVNQKIQENLDKLIESINQLKICFQSLKESDFLDKSERSDGLVQQNHNFQENEFSDSFSPDIIFSESQEGLLAISTDPLDFLSIKKFTEKNVDLIKNLGSKLDTLLNVSHQELQKVNKKLIESQQNLMELDKEISHYNAKLINIQRILTLLSKYTSYKQIFEEIQNTIRENASKALEGKILDYHNCLSLESEFSKIQVDNTDYSLNVTPIDAGTDDIYPANVYQGGGHKLMLGLAYKFAIGDLIGNPPVLLIDEPTEFIDSENRENVLSHLHNITQHSQVLLITHQDVDKITSQQKIRIQT</sequence>
<dbReference type="CDD" id="cd00267">
    <property type="entry name" value="ABC_ATPase"/>
    <property type="match status" value="1"/>
</dbReference>
<protein>
    <recommendedName>
        <fullName evidence="3">Rad50/SbcC-type AAA domain-containing protein</fullName>
    </recommendedName>
</protein>
<reference evidence="4" key="1">
    <citation type="submission" date="2022-09" db="EMBL/GenBank/DDBJ databases">
        <title>Actin cytoskeleton and complex cell architecture in an #Asgard archaeon.</title>
        <authorList>
            <person name="Ponce Toledo R.I."/>
            <person name="Schleper C."/>
            <person name="Rodrigues Oliveira T."/>
            <person name="Wollweber F."/>
            <person name="Xu J."/>
            <person name="Rittmann S."/>
            <person name="Klingl A."/>
            <person name="Pilhofer M."/>
        </authorList>
    </citation>
    <scope>NUCLEOTIDE SEQUENCE</scope>
    <source>
        <strain evidence="4">B-35</strain>
    </source>
</reference>
<name>A0ABY6HVV5_9ARCH</name>
<evidence type="ECO:0000313" key="5">
    <source>
        <dbReference type="Proteomes" id="UP001208689"/>
    </source>
</evidence>
<keyword evidence="1 2" id="KW-0175">Coiled coil</keyword>
<evidence type="ECO:0000259" key="3">
    <source>
        <dbReference type="Pfam" id="PF13476"/>
    </source>
</evidence>
<evidence type="ECO:0000313" key="4">
    <source>
        <dbReference type="EMBL" id="UYP47640.1"/>
    </source>
</evidence>
<gene>
    <name evidence="4" type="ORF">NEF87_003925</name>
</gene>
<dbReference type="Proteomes" id="UP001208689">
    <property type="component" value="Chromosome"/>
</dbReference>